<feature type="transmembrane region" description="Helical" evidence="1">
    <location>
        <begin position="74"/>
        <end position="95"/>
    </location>
</feature>
<feature type="transmembrane region" description="Helical" evidence="1">
    <location>
        <begin position="101"/>
        <end position="124"/>
    </location>
</feature>
<sequence length="138" mass="16665">MQLQESEGQNVDIVEKCWYCKRNLADNKYLNIEEVSRNWLEITGLPKIKHQKTRKYTSKRCKNCFYIHKKVDKIFIATFTISFLCLIIYFLEYWHSYSFEFLVLPIIFFIVFMPIAHILIEIYFAKKYNTKPKCARIG</sequence>
<keyword evidence="1" id="KW-1133">Transmembrane helix</keyword>
<evidence type="ECO:0000313" key="2">
    <source>
        <dbReference type="EMBL" id="SHL81928.1"/>
    </source>
</evidence>
<dbReference type="Proteomes" id="UP000184092">
    <property type="component" value="Unassembled WGS sequence"/>
</dbReference>
<reference evidence="3" key="1">
    <citation type="submission" date="2016-11" db="EMBL/GenBank/DDBJ databases">
        <authorList>
            <person name="Varghese N."/>
            <person name="Submissions S."/>
        </authorList>
    </citation>
    <scope>NUCLEOTIDE SEQUENCE [LARGE SCALE GENOMIC DNA]</scope>
    <source>
        <strain evidence="3">CGMCC 1.2749</strain>
    </source>
</reference>
<proteinExistence type="predicted"/>
<keyword evidence="3" id="KW-1185">Reference proteome</keyword>
<protein>
    <submittedName>
        <fullName evidence="2">Uncharacterized protein</fullName>
    </submittedName>
</protein>
<dbReference type="AlphaFoldDB" id="A0A1M7DR99"/>
<keyword evidence="1" id="KW-0472">Membrane</keyword>
<gene>
    <name evidence="2" type="ORF">SAMN05216269_101199</name>
</gene>
<evidence type="ECO:0000256" key="1">
    <source>
        <dbReference type="SAM" id="Phobius"/>
    </source>
</evidence>
<keyword evidence="1" id="KW-0812">Transmembrane</keyword>
<dbReference type="EMBL" id="FRCL01000001">
    <property type="protein sequence ID" value="SHL81928.1"/>
    <property type="molecule type" value="Genomic_DNA"/>
</dbReference>
<organism evidence="2 3">
    <name type="scientific">Flavobacterium xinjiangense</name>
    <dbReference type="NCBI Taxonomy" id="178356"/>
    <lineage>
        <taxon>Bacteria</taxon>
        <taxon>Pseudomonadati</taxon>
        <taxon>Bacteroidota</taxon>
        <taxon>Flavobacteriia</taxon>
        <taxon>Flavobacteriales</taxon>
        <taxon>Flavobacteriaceae</taxon>
        <taxon>Flavobacterium</taxon>
    </lineage>
</organism>
<name>A0A1M7DR99_9FLAO</name>
<accession>A0A1M7DR99</accession>
<evidence type="ECO:0000313" key="3">
    <source>
        <dbReference type="Proteomes" id="UP000184092"/>
    </source>
</evidence>